<dbReference type="Gene3D" id="3.40.190.10">
    <property type="entry name" value="Periplasmic binding protein-like II"/>
    <property type="match status" value="2"/>
</dbReference>
<evidence type="ECO:0000256" key="3">
    <source>
        <dbReference type="SAM" id="SignalP"/>
    </source>
</evidence>
<evidence type="ECO:0000313" key="6">
    <source>
        <dbReference type="Proteomes" id="UP001467690"/>
    </source>
</evidence>
<evidence type="ECO:0000313" key="5">
    <source>
        <dbReference type="EMBL" id="MER2492646.1"/>
    </source>
</evidence>
<keyword evidence="6" id="KW-1185">Reference proteome</keyword>
<feature type="domain" description="Solute-binding protein family 3/N-terminal" evidence="4">
    <location>
        <begin position="53"/>
        <end position="285"/>
    </location>
</feature>
<dbReference type="Pfam" id="PF00497">
    <property type="entry name" value="SBP_bac_3"/>
    <property type="match status" value="1"/>
</dbReference>
<reference evidence="5 6" key="1">
    <citation type="submission" date="2024-06" db="EMBL/GenBank/DDBJ databases">
        <authorList>
            <person name="Chen R.Y."/>
        </authorList>
    </citation>
    <scope>NUCLEOTIDE SEQUENCE [LARGE SCALE GENOMIC DNA]</scope>
    <source>
        <strain evidence="5 6">D2</strain>
    </source>
</reference>
<dbReference type="SUPFAM" id="SSF53850">
    <property type="entry name" value="Periplasmic binding protein-like II"/>
    <property type="match status" value="1"/>
</dbReference>
<gene>
    <name evidence="5" type="ORF">ABS311_12240</name>
</gene>
<evidence type="ECO:0000259" key="4">
    <source>
        <dbReference type="SMART" id="SM00062"/>
    </source>
</evidence>
<dbReference type="RefSeq" id="WP_350402101.1">
    <property type="nucleotide sequence ID" value="NZ_JBELOE010000217.1"/>
</dbReference>
<accession>A0ABV1RI79</accession>
<organism evidence="5 6">
    <name type="scientific">Catenovulum sediminis</name>
    <dbReference type="NCBI Taxonomy" id="1740262"/>
    <lineage>
        <taxon>Bacteria</taxon>
        <taxon>Pseudomonadati</taxon>
        <taxon>Pseudomonadota</taxon>
        <taxon>Gammaproteobacteria</taxon>
        <taxon>Alteromonadales</taxon>
        <taxon>Alteromonadaceae</taxon>
        <taxon>Catenovulum</taxon>
    </lineage>
</organism>
<dbReference type="InterPro" id="IPR001638">
    <property type="entry name" value="Solute-binding_3/MltF_N"/>
</dbReference>
<comment type="caution">
    <text evidence="5">The sequence shown here is derived from an EMBL/GenBank/DDBJ whole genome shotgun (WGS) entry which is preliminary data.</text>
</comment>
<dbReference type="CDD" id="cd13530">
    <property type="entry name" value="PBP2_peptides_like"/>
    <property type="match status" value="1"/>
</dbReference>
<feature type="signal peptide" evidence="3">
    <location>
        <begin position="1"/>
        <end position="29"/>
    </location>
</feature>
<evidence type="ECO:0000256" key="2">
    <source>
        <dbReference type="ARBA" id="ARBA00022729"/>
    </source>
</evidence>
<sequence length="295" mass="33481">MNIIKKLQINALLYSLCSILILYSAASLANDVTKLESKSIAPSDIQKIINKGVLDVAMYARDTPPFYFKDENGDLAGVDVEIIRGFAKLLGVDVRFNRDSQSFQEVVDRVYRREADVAICKLSITFNRVKKVLFTKPYIELHHGLLVNRLALAEQLKGKPREAIIQKLKGKIGVIGNSSYETYARKFFPKMEIQEYSSWDDVVSAAIKGEITAAYRDEVEIKKYMKNSSKDALNLLTVVLKDTRDYKGIAVAWNNYTLKQLLDFYIDSLNLDLTADRVLENYDEILMVISKNTKG</sequence>
<comment type="similarity">
    <text evidence="1">Belongs to the bacterial solute-binding protein 3 family.</text>
</comment>
<dbReference type="PANTHER" id="PTHR35936:SF19">
    <property type="entry name" value="AMINO-ACID-BINDING PROTEIN YXEM-RELATED"/>
    <property type="match status" value="1"/>
</dbReference>
<feature type="chain" id="PRO_5045846608" evidence="3">
    <location>
        <begin position="30"/>
        <end position="295"/>
    </location>
</feature>
<evidence type="ECO:0000256" key="1">
    <source>
        <dbReference type="ARBA" id="ARBA00010333"/>
    </source>
</evidence>
<dbReference type="PANTHER" id="PTHR35936">
    <property type="entry name" value="MEMBRANE-BOUND LYTIC MUREIN TRANSGLYCOSYLASE F"/>
    <property type="match status" value="1"/>
</dbReference>
<dbReference type="SMART" id="SM00062">
    <property type="entry name" value="PBPb"/>
    <property type="match status" value="1"/>
</dbReference>
<keyword evidence="2 3" id="KW-0732">Signal</keyword>
<protein>
    <submittedName>
        <fullName evidence="5">ABC transporter substrate-binding protein</fullName>
    </submittedName>
</protein>
<proteinExistence type="inferred from homology"/>
<dbReference type="EMBL" id="JBELOE010000217">
    <property type="protein sequence ID" value="MER2492646.1"/>
    <property type="molecule type" value="Genomic_DNA"/>
</dbReference>
<name>A0ABV1RI79_9ALTE</name>
<dbReference type="Proteomes" id="UP001467690">
    <property type="component" value="Unassembled WGS sequence"/>
</dbReference>